<dbReference type="Pfam" id="PF12729">
    <property type="entry name" value="4HB_MCP_1"/>
    <property type="match status" value="1"/>
</dbReference>
<gene>
    <name evidence="3" type="ORF">NG653_03470</name>
</gene>
<evidence type="ECO:0000259" key="2">
    <source>
        <dbReference type="Pfam" id="PF12729"/>
    </source>
</evidence>
<feature type="transmembrane region" description="Helical" evidence="1">
    <location>
        <begin position="6"/>
        <end position="26"/>
    </location>
</feature>
<feature type="transmembrane region" description="Helical" evidence="1">
    <location>
        <begin position="171"/>
        <end position="193"/>
    </location>
</feature>
<proteinExistence type="predicted"/>
<dbReference type="EMBL" id="JAMXIB010000002">
    <property type="protein sequence ID" value="MCO5723901.1"/>
    <property type="molecule type" value="Genomic_DNA"/>
</dbReference>
<evidence type="ECO:0000313" key="4">
    <source>
        <dbReference type="Proteomes" id="UP001206312"/>
    </source>
</evidence>
<keyword evidence="1" id="KW-0812">Transmembrane</keyword>
<accession>A0ABT1AV19</accession>
<dbReference type="Proteomes" id="UP001206312">
    <property type="component" value="Unassembled WGS sequence"/>
</dbReference>
<name>A0ABT1AV19_9FLAO</name>
<evidence type="ECO:0000256" key="1">
    <source>
        <dbReference type="SAM" id="Phobius"/>
    </source>
</evidence>
<keyword evidence="1" id="KW-1133">Transmembrane helix</keyword>
<comment type="caution">
    <text evidence="3">The sequence shown here is derived from an EMBL/GenBank/DDBJ whole genome shotgun (WGS) entry which is preliminary data.</text>
</comment>
<keyword evidence="4" id="KW-1185">Reference proteome</keyword>
<evidence type="ECO:0000313" key="3">
    <source>
        <dbReference type="EMBL" id="MCO5723901.1"/>
    </source>
</evidence>
<dbReference type="RefSeq" id="WP_252740275.1">
    <property type="nucleotide sequence ID" value="NZ_JAMXIB010000002.1"/>
</dbReference>
<keyword evidence="1" id="KW-0472">Membrane</keyword>
<feature type="domain" description="Chemotaxis methyl-accepting receptor HlyB-like 4HB MCP" evidence="2">
    <location>
        <begin position="6"/>
        <end position="132"/>
    </location>
</feature>
<organism evidence="3 4">
    <name type="scientific">Robiginitalea marina</name>
    <dbReference type="NCBI Taxonomy" id="2954105"/>
    <lineage>
        <taxon>Bacteria</taxon>
        <taxon>Pseudomonadati</taxon>
        <taxon>Bacteroidota</taxon>
        <taxon>Flavobacteriia</taxon>
        <taxon>Flavobacteriales</taxon>
        <taxon>Flavobacteriaceae</taxon>
        <taxon>Robiginitalea</taxon>
    </lineage>
</organism>
<reference evidence="3 4" key="1">
    <citation type="submission" date="2022-06" db="EMBL/GenBank/DDBJ databases">
        <authorList>
            <person name="Xuan X."/>
        </authorList>
    </citation>
    <scope>NUCLEOTIDE SEQUENCE [LARGE SCALE GENOMIC DNA]</scope>
    <source>
        <strain evidence="3 4">2V75</strain>
    </source>
</reference>
<dbReference type="InterPro" id="IPR024478">
    <property type="entry name" value="HlyB_4HB_MCP"/>
</dbReference>
<sequence>MAFYDKIKWVLGILIIFVLIVTTNLIDRNNFLRVRDSVATVYEDRLVANDLIFEITRAVHQKELAAVEADSLFFLERNGQANTAITEWVTKFGQTKLTPEEAGVFASLKGNLEALKDSETTYVQAGFTQNQELLAHLSRARENLYKLSKIQLQEGGRQIGISKKAIDSVELFTQIEIYFLIFLAIVIQVIVIYQPRKRGPA</sequence>
<protein>
    <submittedName>
        <fullName evidence="3">MCP four helix bundle domain-containing protein</fullName>
    </submittedName>
</protein>